<gene>
    <name evidence="2" type="ORF">CDL12_30050</name>
</gene>
<evidence type="ECO:0000313" key="3">
    <source>
        <dbReference type="Proteomes" id="UP000231279"/>
    </source>
</evidence>
<keyword evidence="1" id="KW-0732">Signal</keyword>
<reference evidence="3" key="1">
    <citation type="journal article" date="2018" name="Gigascience">
        <title>Genome assembly of the Pink Ipe (Handroanthus impetiginosus, Bignoniaceae), a highly valued, ecologically keystone Neotropical timber forest tree.</title>
        <authorList>
            <person name="Silva-Junior O.B."/>
            <person name="Grattapaglia D."/>
            <person name="Novaes E."/>
            <person name="Collevatti R.G."/>
        </authorList>
    </citation>
    <scope>NUCLEOTIDE SEQUENCE [LARGE SCALE GENOMIC DNA]</scope>
    <source>
        <strain evidence="3">cv. UFG-1</strain>
    </source>
</reference>
<accession>A0A2G9FXS2</accession>
<protein>
    <submittedName>
        <fullName evidence="2">Uncharacterized protein</fullName>
    </submittedName>
</protein>
<proteinExistence type="predicted"/>
<comment type="caution">
    <text evidence="2">The sequence shown here is derived from an EMBL/GenBank/DDBJ whole genome shotgun (WGS) entry which is preliminary data.</text>
</comment>
<name>A0A2G9FXS2_9LAMI</name>
<organism evidence="2 3">
    <name type="scientific">Handroanthus impetiginosus</name>
    <dbReference type="NCBI Taxonomy" id="429701"/>
    <lineage>
        <taxon>Eukaryota</taxon>
        <taxon>Viridiplantae</taxon>
        <taxon>Streptophyta</taxon>
        <taxon>Embryophyta</taxon>
        <taxon>Tracheophyta</taxon>
        <taxon>Spermatophyta</taxon>
        <taxon>Magnoliopsida</taxon>
        <taxon>eudicotyledons</taxon>
        <taxon>Gunneridae</taxon>
        <taxon>Pentapetalae</taxon>
        <taxon>asterids</taxon>
        <taxon>lamiids</taxon>
        <taxon>Lamiales</taxon>
        <taxon>Bignoniaceae</taxon>
        <taxon>Crescentiina</taxon>
        <taxon>Tabebuia alliance</taxon>
        <taxon>Handroanthus</taxon>
    </lineage>
</organism>
<evidence type="ECO:0000256" key="1">
    <source>
        <dbReference type="SAM" id="SignalP"/>
    </source>
</evidence>
<evidence type="ECO:0000313" key="2">
    <source>
        <dbReference type="EMBL" id="PIM97479.1"/>
    </source>
</evidence>
<keyword evidence="3" id="KW-1185">Reference proteome</keyword>
<dbReference type="Proteomes" id="UP000231279">
    <property type="component" value="Unassembled WGS sequence"/>
</dbReference>
<feature type="chain" id="PRO_5013567279" evidence="1">
    <location>
        <begin position="22"/>
        <end position="58"/>
    </location>
</feature>
<feature type="signal peptide" evidence="1">
    <location>
        <begin position="1"/>
        <end position="21"/>
    </location>
</feature>
<dbReference type="EMBL" id="NKXS01009619">
    <property type="protein sequence ID" value="PIM97479.1"/>
    <property type="molecule type" value="Genomic_DNA"/>
</dbReference>
<dbReference type="AlphaFoldDB" id="A0A2G9FXS2"/>
<sequence length="58" mass="6397">MTPLMKAFCLGFLSCFDSSSSYDRQDSDADKSKIRTKPSTTAAIVVPHFPTKSQPSRL</sequence>